<sequence length="86" mass="9349">MTGPDRIWAWPTLTTALTSIHADDEDLDTYGLVEYVRRDRDAIAALPEVQALIRQAVEADRGARHYDGGALRPIASAPTTPPPPKG</sequence>
<gene>
    <name evidence="2" type="ORF">C8N34_108198</name>
</gene>
<comment type="caution">
    <text evidence="2">The sequence shown here is derived from an EMBL/GenBank/DDBJ whole genome shotgun (WGS) entry which is preliminary data.</text>
</comment>
<reference evidence="2 3" key="1">
    <citation type="submission" date="2018-04" db="EMBL/GenBank/DDBJ databases">
        <title>Genomic Encyclopedia of Archaeal and Bacterial Type Strains, Phase II (KMG-II): from individual species to whole genera.</title>
        <authorList>
            <person name="Goeker M."/>
        </authorList>
    </citation>
    <scope>NUCLEOTIDE SEQUENCE [LARGE SCALE GENOMIC DNA]</scope>
    <source>
        <strain evidence="2 3">DSM 21823</strain>
    </source>
</reference>
<evidence type="ECO:0000313" key="2">
    <source>
        <dbReference type="EMBL" id="PTX49088.1"/>
    </source>
</evidence>
<proteinExistence type="predicted"/>
<dbReference type="AlphaFoldDB" id="A0A2T6AZ57"/>
<evidence type="ECO:0000256" key="1">
    <source>
        <dbReference type="SAM" id="MobiDB-lite"/>
    </source>
</evidence>
<dbReference type="Proteomes" id="UP000244224">
    <property type="component" value="Unassembled WGS sequence"/>
</dbReference>
<evidence type="ECO:0000313" key="3">
    <source>
        <dbReference type="Proteomes" id="UP000244224"/>
    </source>
</evidence>
<dbReference type="EMBL" id="QBKP01000008">
    <property type="protein sequence ID" value="PTX49088.1"/>
    <property type="molecule type" value="Genomic_DNA"/>
</dbReference>
<name>A0A2T6AZ57_9RHOB</name>
<keyword evidence="3" id="KW-1185">Reference proteome</keyword>
<accession>A0A2T6AZ57</accession>
<protein>
    <submittedName>
        <fullName evidence="2">Uncharacterized protein</fullName>
    </submittedName>
</protein>
<organism evidence="2 3">
    <name type="scientific">Gemmobacter caeni</name>
    <dbReference type="NCBI Taxonomy" id="589035"/>
    <lineage>
        <taxon>Bacteria</taxon>
        <taxon>Pseudomonadati</taxon>
        <taxon>Pseudomonadota</taxon>
        <taxon>Alphaproteobacteria</taxon>
        <taxon>Rhodobacterales</taxon>
        <taxon>Paracoccaceae</taxon>
        <taxon>Gemmobacter</taxon>
    </lineage>
</organism>
<feature type="region of interest" description="Disordered" evidence="1">
    <location>
        <begin position="64"/>
        <end position="86"/>
    </location>
</feature>